<gene>
    <name evidence="2" type="ORF">ERUC_LOCUS4871</name>
</gene>
<dbReference type="SUPFAM" id="SSF53098">
    <property type="entry name" value="Ribonuclease H-like"/>
    <property type="match status" value="1"/>
</dbReference>
<dbReference type="EMBL" id="CAKOAT010067155">
    <property type="protein sequence ID" value="CAH8307234.1"/>
    <property type="molecule type" value="Genomic_DNA"/>
</dbReference>
<accession>A0ABC8IZT0</accession>
<dbReference type="Proteomes" id="UP001642260">
    <property type="component" value="Unassembled WGS sequence"/>
</dbReference>
<keyword evidence="3" id="KW-1185">Reference proteome</keyword>
<evidence type="ECO:0000256" key="1">
    <source>
        <dbReference type="SAM" id="MobiDB-lite"/>
    </source>
</evidence>
<name>A0ABC8IZT0_ERUVS</name>
<evidence type="ECO:0000313" key="3">
    <source>
        <dbReference type="Proteomes" id="UP001642260"/>
    </source>
</evidence>
<feature type="region of interest" description="Disordered" evidence="1">
    <location>
        <begin position="1"/>
        <end position="22"/>
    </location>
</feature>
<reference evidence="2 3" key="1">
    <citation type="submission" date="2022-03" db="EMBL/GenBank/DDBJ databases">
        <authorList>
            <person name="Macdonald S."/>
            <person name="Ahmed S."/>
            <person name="Newling K."/>
        </authorList>
    </citation>
    <scope>NUCLEOTIDE SEQUENCE [LARGE SCALE GENOMIC DNA]</scope>
</reference>
<dbReference type="InterPro" id="IPR036397">
    <property type="entry name" value="RNaseH_sf"/>
</dbReference>
<protein>
    <submittedName>
        <fullName evidence="2">Uncharacterized protein</fullName>
    </submittedName>
</protein>
<dbReference type="InterPro" id="IPR012337">
    <property type="entry name" value="RNaseH-like_sf"/>
</dbReference>
<dbReference type="Gene3D" id="3.30.420.10">
    <property type="entry name" value="Ribonuclease H-like superfamily/Ribonuclease H"/>
    <property type="match status" value="1"/>
</dbReference>
<comment type="caution">
    <text evidence="2">The sequence shown here is derived from an EMBL/GenBank/DDBJ whole genome shotgun (WGS) entry which is preliminary data.</text>
</comment>
<evidence type="ECO:0000313" key="2">
    <source>
        <dbReference type="EMBL" id="CAH8307234.1"/>
    </source>
</evidence>
<proteinExistence type="predicted"/>
<sequence>MARDPSNQRRRNAPPPPPPPLTLTEMEPTHHADHRAFMLKFGGTRLDVTVTNKAEAVRRKRVYSHANKLEKVGIQVANIHDVNAFLPPQENRSYKQVIEASPISHSYHGFDLDSDITHSDWSKPALDLPQISQAAVDAFLRYKIGVQLVR</sequence>
<dbReference type="AlphaFoldDB" id="A0ABC8IZT0"/>
<organism evidence="2 3">
    <name type="scientific">Eruca vesicaria subsp. sativa</name>
    <name type="common">Garden rocket</name>
    <name type="synonym">Eruca sativa</name>
    <dbReference type="NCBI Taxonomy" id="29727"/>
    <lineage>
        <taxon>Eukaryota</taxon>
        <taxon>Viridiplantae</taxon>
        <taxon>Streptophyta</taxon>
        <taxon>Embryophyta</taxon>
        <taxon>Tracheophyta</taxon>
        <taxon>Spermatophyta</taxon>
        <taxon>Magnoliopsida</taxon>
        <taxon>eudicotyledons</taxon>
        <taxon>Gunneridae</taxon>
        <taxon>Pentapetalae</taxon>
        <taxon>rosids</taxon>
        <taxon>malvids</taxon>
        <taxon>Brassicales</taxon>
        <taxon>Brassicaceae</taxon>
        <taxon>Brassiceae</taxon>
        <taxon>Eruca</taxon>
    </lineage>
</organism>